<dbReference type="OrthoDB" id="1430687at2759"/>
<accession>A0A8T2TXL2</accession>
<evidence type="ECO:0000313" key="2">
    <source>
        <dbReference type="Proteomes" id="UP000825935"/>
    </source>
</evidence>
<keyword evidence="2" id="KW-1185">Reference proteome</keyword>
<comment type="caution">
    <text evidence="1">The sequence shown here is derived from an EMBL/GenBank/DDBJ whole genome shotgun (WGS) entry which is preliminary data.</text>
</comment>
<evidence type="ECO:0000313" key="1">
    <source>
        <dbReference type="EMBL" id="KAH7428247.1"/>
    </source>
</evidence>
<dbReference type="Proteomes" id="UP000825935">
    <property type="component" value="Chromosome 10"/>
</dbReference>
<dbReference type="AlphaFoldDB" id="A0A8T2TXL2"/>
<organism evidence="1 2">
    <name type="scientific">Ceratopteris richardii</name>
    <name type="common">Triangle waterfern</name>
    <dbReference type="NCBI Taxonomy" id="49495"/>
    <lineage>
        <taxon>Eukaryota</taxon>
        <taxon>Viridiplantae</taxon>
        <taxon>Streptophyta</taxon>
        <taxon>Embryophyta</taxon>
        <taxon>Tracheophyta</taxon>
        <taxon>Polypodiopsida</taxon>
        <taxon>Polypodiidae</taxon>
        <taxon>Polypodiales</taxon>
        <taxon>Pteridineae</taxon>
        <taxon>Pteridaceae</taxon>
        <taxon>Parkerioideae</taxon>
        <taxon>Ceratopteris</taxon>
    </lineage>
</organism>
<reference evidence="1" key="1">
    <citation type="submission" date="2021-08" db="EMBL/GenBank/DDBJ databases">
        <title>WGS assembly of Ceratopteris richardii.</title>
        <authorList>
            <person name="Marchant D.B."/>
            <person name="Chen G."/>
            <person name="Jenkins J."/>
            <person name="Shu S."/>
            <person name="Leebens-Mack J."/>
            <person name="Grimwood J."/>
            <person name="Schmutz J."/>
            <person name="Soltis P."/>
            <person name="Soltis D."/>
            <person name="Chen Z.-H."/>
        </authorList>
    </citation>
    <scope>NUCLEOTIDE SEQUENCE</scope>
    <source>
        <strain evidence="1">Whitten #5841</strain>
        <tissue evidence="1">Leaf</tissue>
    </source>
</reference>
<protein>
    <recommendedName>
        <fullName evidence="3">Reverse transcriptase domain-containing protein</fullName>
    </recommendedName>
</protein>
<proteinExistence type="predicted"/>
<gene>
    <name evidence="1" type="ORF">KP509_10G083200</name>
</gene>
<dbReference type="EMBL" id="CM035415">
    <property type="protein sequence ID" value="KAH7428247.1"/>
    <property type="molecule type" value="Genomic_DNA"/>
</dbReference>
<sequence>MESGFIHGISLHGIQHIAVGFADDTFIFAKASEENIQHILATLTPFSEASALNINMGKSALINIFARHFDFPSWQAHKIERGVLFRHLGYPLGMNVSTKDRIEWVLCRIKSNLNLWHIAQWPLHIRIRIVQSFLQPYIMYYILLLDWKKCYLYTFDCLIKNFLWNKAHNRALVFSAWEFVC</sequence>
<evidence type="ECO:0008006" key="3">
    <source>
        <dbReference type="Google" id="ProtNLM"/>
    </source>
</evidence>
<name>A0A8T2TXL2_CERRI</name>